<dbReference type="AlphaFoldDB" id="A0A3N7IWK4"/>
<evidence type="ECO:0000313" key="1">
    <source>
        <dbReference type="EMBL" id="RQP23162.1"/>
    </source>
</evidence>
<dbReference type="Proteomes" id="UP000267464">
    <property type="component" value="Unassembled WGS sequence"/>
</dbReference>
<dbReference type="OrthoDB" id="8527830at2"/>
<dbReference type="EMBL" id="QUSW01000005">
    <property type="protein sequence ID" value="RQP23162.1"/>
    <property type="molecule type" value="Genomic_DNA"/>
</dbReference>
<reference evidence="1 2" key="2">
    <citation type="submission" date="2018-12" db="EMBL/GenBank/DDBJ databases">
        <title>Rhizobacter gummiphilus sp. nov., a rubber-degrading bacterium isolated from the soil of a botanical garden in Japan.</title>
        <authorList>
            <person name="Shunsuke S.S."/>
        </authorList>
    </citation>
    <scope>NUCLEOTIDE SEQUENCE [LARGE SCALE GENOMIC DNA]</scope>
    <source>
        <strain evidence="1 2">S-16</strain>
    </source>
</reference>
<accession>A0A3N7IWK4</accession>
<sequence length="112" mass="12893">MPYVRRNAEGTITSLHRERSLEAVEYLDDRHPDVQAFVGNTSKQPEEFSRLDADFVRVIEDVIDTLIVKNIINITDLPGEAQAKLFARKTFRERVSKNSLRLFEPTDFGDVI</sequence>
<proteinExistence type="predicted"/>
<protein>
    <submittedName>
        <fullName evidence="1">Uncharacterized protein</fullName>
    </submittedName>
</protein>
<comment type="caution">
    <text evidence="1">The sequence shown here is derived from an EMBL/GenBank/DDBJ whole genome shotgun (WGS) entry which is preliminary data.</text>
</comment>
<name>A0A3N7IWK4_9BURK</name>
<reference evidence="1 2" key="1">
    <citation type="submission" date="2018-08" db="EMBL/GenBank/DDBJ databases">
        <authorList>
            <person name="Khan S.A."/>
            <person name="Jeon C.O."/>
            <person name="Chun B.H."/>
            <person name="Jeong S.E."/>
        </authorList>
    </citation>
    <scope>NUCLEOTIDE SEQUENCE [LARGE SCALE GENOMIC DNA]</scope>
    <source>
        <strain evidence="1 2">S-16</strain>
    </source>
</reference>
<gene>
    <name evidence="1" type="ORF">DZC73_18780</name>
</gene>
<organism evidence="1 2">
    <name type="scientific">Piscinibacter terrae</name>
    <dbReference type="NCBI Taxonomy" id="2496871"/>
    <lineage>
        <taxon>Bacteria</taxon>
        <taxon>Pseudomonadati</taxon>
        <taxon>Pseudomonadota</taxon>
        <taxon>Betaproteobacteria</taxon>
        <taxon>Burkholderiales</taxon>
        <taxon>Sphaerotilaceae</taxon>
        <taxon>Piscinibacter</taxon>
    </lineage>
</organism>
<keyword evidence="2" id="KW-1185">Reference proteome</keyword>
<evidence type="ECO:0000313" key="2">
    <source>
        <dbReference type="Proteomes" id="UP000267464"/>
    </source>
</evidence>
<dbReference type="RefSeq" id="WP_124541908.1">
    <property type="nucleotide sequence ID" value="NZ_QUSW01000005.1"/>
</dbReference>